<gene>
    <name evidence="3" type="ORF">FA15DRAFT_752865</name>
</gene>
<organism evidence="3 4">
    <name type="scientific">Coprinopsis marcescibilis</name>
    <name type="common">Agaric fungus</name>
    <name type="synonym">Psathyrella marcescibilis</name>
    <dbReference type="NCBI Taxonomy" id="230819"/>
    <lineage>
        <taxon>Eukaryota</taxon>
        <taxon>Fungi</taxon>
        <taxon>Dikarya</taxon>
        <taxon>Basidiomycota</taxon>
        <taxon>Agaricomycotina</taxon>
        <taxon>Agaricomycetes</taxon>
        <taxon>Agaricomycetidae</taxon>
        <taxon>Agaricales</taxon>
        <taxon>Agaricineae</taxon>
        <taxon>Psathyrellaceae</taxon>
        <taxon>Coprinopsis</taxon>
    </lineage>
</organism>
<dbReference type="OrthoDB" id="3260758at2759"/>
<feature type="transmembrane region" description="Helical" evidence="2">
    <location>
        <begin position="12"/>
        <end position="31"/>
    </location>
</feature>
<evidence type="ECO:0000313" key="3">
    <source>
        <dbReference type="EMBL" id="TFK29064.1"/>
    </source>
</evidence>
<feature type="compositionally biased region" description="Basic and acidic residues" evidence="1">
    <location>
        <begin position="86"/>
        <end position="95"/>
    </location>
</feature>
<dbReference type="Proteomes" id="UP000307440">
    <property type="component" value="Unassembled WGS sequence"/>
</dbReference>
<accession>A0A5C3L7S1</accession>
<dbReference type="EMBL" id="ML210151">
    <property type="protein sequence ID" value="TFK29064.1"/>
    <property type="molecule type" value="Genomic_DNA"/>
</dbReference>
<protein>
    <submittedName>
        <fullName evidence="3">Uncharacterized protein</fullName>
    </submittedName>
</protein>
<reference evidence="3 4" key="1">
    <citation type="journal article" date="2019" name="Nat. Ecol. Evol.">
        <title>Megaphylogeny resolves global patterns of mushroom evolution.</title>
        <authorList>
            <person name="Varga T."/>
            <person name="Krizsan K."/>
            <person name="Foldi C."/>
            <person name="Dima B."/>
            <person name="Sanchez-Garcia M."/>
            <person name="Sanchez-Ramirez S."/>
            <person name="Szollosi G.J."/>
            <person name="Szarkandi J.G."/>
            <person name="Papp V."/>
            <person name="Albert L."/>
            <person name="Andreopoulos W."/>
            <person name="Angelini C."/>
            <person name="Antonin V."/>
            <person name="Barry K.W."/>
            <person name="Bougher N.L."/>
            <person name="Buchanan P."/>
            <person name="Buyck B."/>
            <person name="Bense V."/>
            <person name="Catcheside P."/>
            <person name="Chovatia M."/>
            <person name="Cooper J."/>
            <person name="Damon W."/>
            <person name="Desjardin D."/>
            <person name="Finy P."/>
            <person name="Geml J."/>
            <person name="Haridas S."/>
            <person name="Hughes K."/>
            <person name="Justo A."/>
            <person name="Karasinski D."/>
            <person name="Kautmanova I."/>
            <person name="Kiss B."/>
            <person name="Kocsube S."/>
            <person name="Kotiranta H."/>
            <person name="LaButti K.M."/>
            <person name="Lechner B.E."/>
            <person name="Liimatainen K."/>
            <person name="Lipzen A."/>
            <person name="Lukacs Z."/>
            <person name="Mihaltcheva S."/>
            <person name="Morgado L.N."/>
            <person name="Niskanen T."/>
            <person name="Noordeloos M.E."/>
            <person name="Ohm R.A."/>
            <person name="Ortiz-Santana B."/>
            <person name="Ovrebo C."/>
            <person name="Racz N."/>
            <person name="Riley R."/>
            <person name="Savchenko A."/>
            <person name="Shiryaev A."/>
            <person name="Soop K."/>
            <person name="Spirin V."/>
            <person name="Szebenyi C."/>
            <person name="Tomsovsky M."/>
            <person name="Tulloss R.E."/>
            <person name="Uehling J."/>
            <person name="Grigoriev I.V."/>
            <person name="Vagvolgyi C."/>
            <person name="Papp T."/>
            <person name="Martin F.M."/>
            <person name="Miettinen O."/>
            <person name="Hibbett D.S."/>
            <person name="Nagy L.G."/>
        </authorList>
    </citation>
    <scope>NUCLEOTIDE SEQUENCE [LARGE SCALE GENOMIC DNA]</scope>
    <source>
        <strain evidence="3 4">CBS 121175</strain>
    </source>
</reference>
<name>A0A5C3L7S1_COPMA</name>
<keyword evidence="4" id="KW-1185">Reference proteome</keyword>
<evidence type="ECO:0000313" key="4">
    <source>
        <dbReference type="Proteomes" id="UP000307440"/>
    </source>
</evidence>
<sequence length="148" mass="16727">MSSRPVIRVEEYPSMLWITVPSVFLVSAYFIRKWYLSYRLKVHGIGRGAKGFQTNVRKVRVTPEIAARIRRGEDVSAEEIAAASAKMDELEREGKLTAAPKPRPVVFEDEKPFVDSRTPRPPSPPPAKNEWLPDSVANPTKRKKGRKG</sequence>
<feature type="compositionally biased region" description="Basic and acidic residues" evidence="1">
    <location>
        <begin position="106"/>
        <end position="118"/>
    </location>
</feature>
<feature type="region of interest" description="Disordered" evidence="1">
    <location>
        <begin position="86"/>
        <end position="148"/>
    </location>
</feature>
<dbReference type="AlphaFoldDB" id="A0A5C3L7S1"/>
<keyword evidence="2" id="KW-0812">Transmembrane</keyword>
<evidence type="ECO:0000256" key="1">
    <source>
        <dbReference type="SAM" id="MobiDB-lite"/>
    </source>
</evidence>
<keyword evidence="2" id="KW-1133">Transmembrane helix</keyword>
<evidence type="ECO:0000256" key="2">
    <source>
        <dbReference type="SAM" id="Phobius"/>
    </source>
</evidence>
<keyword evidence="2" id="KW-0472">Membrane</keyword>
<proteinExistence type="predicted"/>